<evidence type="ECO:0000313" key="10">
    <source>
        <dbReference type="EMBL" id="PMP71827.1"/>
    </source>
</evidence>
<evidence type="ECO:0000256" key="6">
    <source>
        <dbReference type="ARBA" id="ARBA00023136"/>
    </source>
</evidence>
<comment type="similarity">
    <text evidence="2">Belongs to the MotB family.</text>
</comment>
<dbReference type="InterPro" id="IPR036737">
    <property type="entry name" value="OmpA-like_sf"/>
</dbReference>
<evidence type="ECO:0000256" key="2">
    <source>
        <dbReference type="ARBA" id="ARBA00008914"/>
    </source>
</evidence>
<dbReference type="AlphaFoldDB" id="A0A2J6WN49"/>
<keyword evidence="5 8" id="KW-1133">Transmembrane helix</keyword>
<keyword evidence="3" id="KW-1003">Cell membrane</keyword>
<evidence type="ECO:0000259" key="9">
    <source>
        <dbReference type="PROSITE" id="PS51123"/>
    </source>
</evidence>
<dbReference type="Pfam" id="PF00691">
    <property type="entry name" value="OmpA"/>
    <property type="match status" value="1"/>
</dbReference>
<evidence type="ECO:0000256" key="3">
    <source>
        <dbReference type="ARBA" id="ARBA00022475"/>
    </source>
</evidence>
<dbReference type="InterPro" id="IPR050330">
    <property type="entry name" value="Bact_OuterMem_StrucFunc"/>
</dbReference>
<comment type="caution">
    <text evidence="10">The sequence shown here is derived from an EMBL/GenBank/DDBJ whole genome shotgun (WGS) entry which is preliminary data.</text>
</comment>
<evidence type="ECO:0000256" key="1">
    <source>
        <dbReference type="ARBA" id="ARBA00004162"/>
    </source>
</evidence>
<dbReference type="InterPro" id="IPR025713">
    <property type="entry name" value="MotB-like_N_dom"/>
</dbReference>
<dbReference type="GO" id="GO:0005886">
    <property type="term" value="C:plasma membrane"/>
    <property type="evidence" value="ECO:0007669"/>
    <property type="project" value="UniProtKB-SubCell"/>
</dbReference>
<dbReference type="Proteomes" id="UP000242881">
    <property type="component" value="Unassembled WGS sequence"/>
</dbReference>
<name>A0A2J6WN49_9BACT</name>
<evidence type="ECO:0000313" key="11">
    <source>
        <dbReference type="Proteomes" id="UP000242881"/>
    </source>
</evidence>
<feature type="domain" description="OmpA-like" evidence="9">
    <location>
        <begin position="142"/>
        <end position="260"/>
    </location>
</feature>
<dbReference type="PROSITE" id="PS51123">
    <property type="entry name" value="OMPA_2"/>
    <property type="match status" value="1"/>
</dbReference>
<evidence type="ECO:0000256" key="4">
    <source>
        <dbReference type="ARBA" id="ARBA00022692"/>
    </source>
</evidence>
<evidence type="ECO:0000256" key="7">
    <source>
        <dbReference type="PROSITE-ProRule" id="PRU00473"/>
    </source>
</evidence>
<dbReference type="Gene3D" id="3.30.1330.60">
    <property type="entry name" value="OmpA-like domain"/>
    <property type="match status" value="1"/>
</dbReference>
<dbReference type="Pfam" id="PF13677">
    <property type="entry name" value="MotB_plug"/>
    <property type="match status" value="1"/>
</dbReference>
<comment type="subcellular location">
    <subcellularLocation>
        <location evidence="1">Cell membrane</location>
        <topology evidence="1">Single-pass membrane protein</topology>
    </subcellularLocation>
</comment>
<evidence type="ECO:0000256" key="5">
    <source>
        <dbReference type="ARBA" id="ARBA00022989"/>
    </source>
</evidence>
<gene>
    <name evidence="10" type="ORF">C0187_03130</name>
</gene>
<dbReference type="SUPFAM" id="SSF103088">
    <property type="entry name" value="OmpA-like"/>
    <property type="match status" value="1"/>
</dbReference>
<feature type="transmembrane region" description="Helical" evidence="8">
    <location>
        <begin position="28"/>
        <end position="47"/>
    </location>
</feature>
<dbReference type="CDD" id="cd07185">
    <property type="entry name" value="OmpA_C-like"/>
    <property type="match status" value="1"/>
</dbReference>
<reference evidence="10 11" key="1">
    <citation type="submission" date="2018-01" db="EMBL/GenBank/DDBJ databases">
        <title>Metagenomic assembled genomes from two thermal pools in the Uzon Caldera, Kamchatka, Russia.</title>
        <authorList>
            <person name="Wilkins L."/>
            <person name="Ettinger C."/>
        </authorList>
    </citation>
    <scope>NUCLEOTIDE SEQUENCE [LARGE SCALE GENOMIC DNA]</scope>
    <source>
        <strain evidence="10">ZAV-05</strain>
    </source>
</reference>
<sequence length="276" mass="30197">MSNEKKPIIIKKVKKVEEGGAHGGAWKIAYADFVTAMMAFFLVMWLLNMTSEEKRAKIAMYFRTFSIFEKAGGSIMEGGTGKPFESDKKGQAQIVEKIEVEIAATATENNGEKVKESLMGVIKTQLSEFSDQIMISTTPEGIRIDVIDKTGNPIFSSGSASLNANGKAVLKVLANTLNELSNKIVIEGHTDAMTYRGDKNGNWDLSIQRANNARAELLLNGYDANKISSVAGYAATRPLVKDNPNDPINRRISFLILYDKATPSDNETTQLPPALK</sequence>
<accession>A0A2J6WN49</accession>
<proteinExistence type="inferred from homology"/>
<organism evidence="10 11">
    <name type="scientific">Calditerrivibrio nitroreducens</name>
    <dbReference type="NCBI Taxonomy" id="477976"/>
    <lineage>
        <taxon>Bacteria</taxon>
        <taxon>Pseudomonadati</taxon>
        <taxon>Deferribacterota</taxon>
        <taxon>Deferribacteres</taxon>
        <taxon>Deferribacterales</taxon>
        <taxon>Calditerrivibrionaceae</taxon>
    </lineage>
</organism>
<protein>
    <submittedName>
        <fullName evidence="10">Chemotaxis protein</fullName>
    </submittedName>
</protein>
<dbReference type="EMBL" id="PNIN01000034">
    <property type="protein sequence ID" value="PMP71827.1"/>
    <property type="molecule type" value="Genomic_DNA"/>
</dbReference>
<dbReference type="PANTHER" id="PTHR30329:SF21">
    <property type="entry name" value="LIPOPROTEIN YIAD-RELATED"/>
    <property type="match status" value="1"/>
</dbReference>
<dbReference type="InterPro" id="IPR006665">
    <property type="entry name" value="OmpA-like"/>
</dbReference>
<keyword evidence="6 7" id="KW-0472">Membrane</keyword>
<keyword evidence="4 8" id="KW-0812">Transmembrane</keyword>
<dbReference type="PANTHER" id="PTHR30329">
    <property type="entry name" value="STATOR ELEMENT OF FLAGELLAR MOTOR COMPLEX"/>
    <property type="match status" value="1"/>
</dbReference>
<evidence type="ECO:0000256" key="8">
    <source>
        <dbReference type="SAM" id="Phobius"/>
    </source>
</evidence>